<organism evidence="1 2">
    <name type="scientific">Besnoitia besnoiti</name>
    <name type="common">Apicomplexan protozoan</name>
    <dbReference type="NCBI Taxonomy" id="94643"/>
    <lineage>
        <taxon>Eukaryota</taxon>
        <taxon>Sar</taxon>
        <taxon>Alveolata</taxon>
        <taxon>Apicomplexa</taxon>
        <taxon>Conoidasida</taxon>
        <taxon>Coccidia</taxon>
        <taxon>Eucoccidiorida</taxon>
        <taxon>Eimeriorina</taxon>
        <taxon>Sarcocystidae</taxon>
        <taxon>Besnoitia</taxon>
    </lineage>
</organism>
<name>A0A2A9MLP9_BESBE</name>
<protein>
    <submittedName>
        <fullName evidence="1">Uncharacterized protein</fullName>
    </submittedName>
</protein>
<comment type="caution">
    <text evidence="1">The sequence shown here is derived from an EMBL/GenBank/DDBJ whole genome shotgun (WGS) entry which is preliminary data.</text>
</comment>
<keyword evidence="2" id="KW-1185">Reference proteome</keyword>
<evidence type="ECO:0000313" key="2">
    <source>
        <dbReference type="Proteomes" id="UP000224006"/>
    </source>
</evidence>
<dbReference type="RefSeq" id="XP_029220652.1">
    <property type="nucleotide sequence ID" value="XM_029363286.1"/>
</dbReference>
<dbReference type="EMBL" id="NWUJ01000003">
    <property type="protein sequence ID" value="PFH36643.1"/>
    <property type="molecule type" value="Genomic_DNA"/>
</dbReference>
<proteinExistence type="predicted"/>
<dbReference type="VEuPathDB" id="ToxoDB:BESB_048350"/>
<dbReference type="Proteomes" id="UP000224006">
    <property type="component" value="Chromosome III"/>
</dbReference>
<dbReference type="OrthoDB" id="336176at2759"/>
<sequence>MAALLRAEYEHLLASLSEKLDIAKARGLVHGSISIRLANTYDPVFLDFLGKGKTLIRESLREMAPPPGVAERDRLVCAAVKAAVVDDVNLARVFQVLRIEELLENCFEDLTITMSAAVVCAILGELKAVAEQLEADEEDDRLREFNRQTVCFIHATISTLTNFIIESGRDRFTYMKETTVSSASVPPRVVICRPPGTRLADINKALQCAANPYELNTLFAEELTYVPVTEAQQSGVPAFQSGDRVLELLLRFGSVLGIIGRLQRLYSRYWQQSEQLIKWSFCRQAPRLHRMRQLAVTEVMYALSRLLDSADKTSRARAALSQELLSMHKGILKTIVDGLLTSGLTAWCYEREEQRITISTKGVSGPSKQTAINDFLCIKLSRE</sequence>
<dbReference type="GeneID" id="40309765"/>
<reference evidence="1 2" key="1">
    <citation type="submission" date="2017-09" db="EMBL/GenBank/DDBJ databases">
        <title>Genome sequencing of Besnoitia besnoiti strain Bb-Ger1.</title>
        <authorList>
            <person name="Schares G."/>
            <person name="Venepally P."/>
            <person name="Lorenzi H.A."/>
        </authorList>
    </citation>
    <scope>NUCLEOTIDE SEQUENCE [LARGE SCALE GENOMIC DNA]</scope>
    <source>
        <strain evidence="1 2">Bb-Ger1</strain>
    </source>
</reference>
<gene>
    <name evidence="1" type="ORF">BESB_048350</name>
</gene>
<accession>A0A2A9MLP9</accession>
<evidence type="ECO:0000313" key="1">
    <source>
        <dbReference type="EMBL" id="PFH36643.1"/>
    </source>
</evidence>
<dbReference type="AlphaFoldDB" id="A0A2A9MLP9"/>
<dbReference type="KEGG" id="bbes:BESB_048350"/>